<keyword evidence="14" id="KW-1185">Reference proteome</keyword>
<evidence type="ECO:0000256" key="4">
    <source>
        <dbReference type="ARBA" id="ARBA00023098"/>
    </source>
</evidence>
<evidence type="ECO:0000256" key="12">
    <source>
        <dbReference type="SAM" id="Phobius"/>
    </source>
</evidence>
<proteinExistence type="predicted"/>
<dbReference type="EMBL" id="CP108021">
    <property type="protein sequence ID" value="WUM19922.1"/>
    <property type="molecule type" value="Genomic_DNA"/>
</dbReference>
<keyword evidence="9" id="KW-1208">Phospholipid metabolism</keyword>
<dbReference type="Proteomes" id="UP001432128">
    <property type="component" value="Chromosome"/>
</dbReference>
<evidence type="ECO:0000313" key="14">
    <source>
        <dbReference type="Proteomes" id="UP001432128"/>
    </source>
</evidence>
<evidence type="ECO:0000256" key="6">
    <source>
        <dbReference type="ARBA" id="ARBA00023145"/>
    </source>
</evidence>
<accession>A0AAU4K1L8</accession>
<evidence type="ECO:0000256" key="9">
    <source>
        <dbReference type="ARBA" id="ARBA00023264"/>
    </source>
</evidence>
<evidence type="ECO:0000256" key="3">
    <source>
        <dbReference type="ARBA" id="ARBA00022793"/>
    </source>
</evidence>
<protein>
    <submittedName>
        <fullName evidence="13">Phosphatidylserine decarboxylase</fullName>
    </submittedName>
</protein>
<reference evidence="13 14" key="1">
    <citation type="submission" date="2022-10" db="EMBL/GenBank/DDBJ databases">
        <title>The complete genomes of actinobacterial strains from the NBC collection.</title>
        <authorList>
            <person name="Joergensen T.S."/>
            <person name="Alvarez Arevalo M."/>
            <person name="Sterndorff E.B."/>
            <person name="Faurdal D."/>
            <person name="Vuksanovic O."/>
            <person name="Mourched A.-S."/>
            <person name="Charusanti P."/>
            <person name="Shaw S."/>
            <person name="Blin K."/>
            <person name="Weber T."/>
        </authorList>
    </citation>
    <scope>NUCLEOTIDE SEQUENCE [LARGE SCALE GENOMIC DNA]</scope>
    <source>
        <strain evidence="13 14">NBC_00319</strain>
    </source>
</reference>
<organism evidence="13 14">
    <name type="scientific">Williamsia herbipolensis</name>
    <dbReference type="NCBI Taxonomy" id="1603258"/>
    <lineage>
        <taxon>Bacteria</taxon>
        <taxon>Bacillati</taxon>
        <taxon>Actinomycetota</taxon>
        <taxon>Actinomycetes</taxon>
        <taxon>Mycobacteriales</taxon>
        <taxon>Nocardiaceae</taxon>
        <taxon>Williamsia</taxon>
    </lineage>
</organism>
<dbReference type="PANTHER" id="PTHR35809:SF1">
    <property type="entry name" value="ARCHAETIDYLSERINE DECARBOXYLASE PROENZYME-RELATED"/>
    <property type="match status" value="1"/>
</dbReference>
<gene>
    <name evidence="13" type="ORF">OG579_19870</name>
</gene>
<dbReference type="InterPro" id="IPR033175">
    <property type="entry name" value="PSD-A"/>
</dbReference>
<keyword evidence="12" id="KW-0812">Transmembrane</keyword>
<evidence type="ECO:0000256" key="10">
    <source>
        <dbReference type="ARBA" id="ARBA00023317"/>
    </source>
</evidence>
<evidence type="ECO:0000256" key="1">
    <source>
        <dbReference type="ARBA" id="ARBA00022475"/>
    </source>
</evidence>
<evidence type="ECO:0000256" key="11">
    <source>
        <dbReference type="SAM" id="MobiDB-lite"/>
    </source>
</evidence>
<keyword evidence="8" id="KW-0456">Lyase</keyword>
<evidence type="ECO:0000313" key="13">
    <source>
        <dbReference type="EMBL" id="WUM19922.1"/>
    </source>
</evidence>
<evidence type="ECO:0000256" key="7">
    <source>
        <dbReference type="ARBA" id="ARBA00023209"/>
    </source>
</evidence>
<dbReference type="GO" id="GO:0004609">
    <property type="term" value="F:phosphatidylserine decarboxylase activity"/>
    <property type="evidence" value="ECO:0007669"/>
    <property type="project" value="InterPro"/>
</dbReference>
<keyword evidence="4" id="KW-0443">Lipid metabolism</keyword>
<dbReference type="RefSeq" id="WP_328857353.1">
    <property type="nucleotide sequence ID" value="NZ_CP108021.1"/>
</dbReference>
<keyword evidence="1" id="KW-1003">Cell membrane</keyword>
<evidence type="ECO:0000256" key="2">
    <source>
        <dbReference type="ARBA" id="ARBA00022516"/>
    </source>
</evidence>
<keyword evidence="7" id="KW-0594">Phospholipid biosynthesis</keyword>
<dbReference type="Pfam" id="PF02666">
    <property type="entry name" value="PS_Dcarbxylase"/>
    <property type="match status" value="1"/>
</dbReference>
<feature type="region of interest" description="Disordered" evidence="11">
    <location>
        <begin position="253"/>
        <end position="275"/>
    </location>
</feature>
<evidence type="ECO:0000256" key="8">
    <source>
        <dbReference type="ARBA" id="ARBA00023239"/>
    </source>
</evidence>
<dbReference type="AlphaFoldDB" id="A0AAU4K1L8"/>
<dbReference type="KEGG" id="whr:OG579_19870"/>
<keyword evidence="5 12" id="KW-0472">Membrane</keyword>
<keyword evidence="3" id="KW-0210">Decarboxylase</keyword>
<keyword evidence="12" id="KW-1133">Transmembrane helix</keyword>
<keyword evidence="2" id="KW-0444">Lipid biosynthesis</keyword>
<feature type="transmembrane region" description="Helical" evidence="12">
    <location>
        <begin position="18"/>
        <end position="39"/>
    </location>
</feature>
<dbReference type="GO" id="GO:0008654">
    <property type="term" value="P:phospholipid biosynthetic process"/>
    <property type="evidence" value="ECO:0007669"/>
    <property type="project" value="UniProtKB-KW"/>
</dbReference>
<dbReference type="PANTHER" id="PTHR35809">
    <property type="entry name" value="ARCHAETIDYLSERINE DECARBOXYLASE PROENZYME-RELATED"/>
    <property type="match status" value="1"/>
</dbReference>
<evidence type="ECO:0000256" key="5">
    <source>
        <dbReference type="ARBA" id="ARBA00023136"/>
    </source>
</evidence>
<sequence length="275" mass="29887">MGSLDGRGPIAVMSPLRWWLVAAVTSVGSFVAAVVYWRLRFFFRDPQRIPPTDPRAVVASADGFVTYVKRVEAGRVPFAVKKGRTIPLSEFTDVVHAEPGSPDASGYLIGIYMSEYSVHRNRSPIAGAVVFRRHRGADPFNRSMARVGANLIARHSPYDEGCDYLLANERLTIGVEHAGGAVATVTQIADLWVDRIVAHVEVGDTLDRGEQYGMIRFGSQCDVFLPDSLVAEITVSPGQYVFAGKTTVALSPVSVSQPPRATPHVSARTPLEVHS</sequence>
<keyword evidence="6" id="KW-0865">Zymogen</keyword>
<name>A0AAU4K1L8_9NOCA</name>
<dbReference type="InterPro" id="IPR003817">
    <property type="entry name" value="PS_Dcarbxylase"/>
</dbReference>
<keyword evidence="10" id="KW-0670">Pyruvate</keyword>